<reference evidence="1" key="1">
    <citation type="submission" date="2023-03" db="EMBL/GenBank/DDBJ databases">
        <title>Actinorhabdospora filicis NBRC 111898.</title>
        <authorList>
            <person name="Ichikawa N."/>
            <person name="Sato H."/>
            <person name="Tonouchi N."/>
        </authorList>
    </citation>
    <scope>NUCLEOTIDE SEQUENCE</scope>
    <source>
        <strain evidence="1">NBRC 111898</strain>
    </source>
</reference>
<evidence type="ECO:0000313" key="2">
    <source>
        <dbReference type="Proteomes" id="UP001165079"/>
    </source>
</evidence>
<evidence type="ECO:0008006" key="3">
    <source>
        <dbReference type="Google" id="ProtNLM"/>
    </source>
</evidence>
<organism evidence="1 2">
    <name type="scientific">Actinorhabdospora filicis</name>
    <dbReference type="NCBI Taxonomy" id="1785913"/>
    <lineage>
        <taxon>Bacteria</taxon>
        <taxon>Bacillati</taxon>
        <taxon>Actinomycetota</taxon>
        <taxon>Actinomycetes</taxon>
        <taxon>Micromonosporales</taxon>
        <taxon>Micromonosporaceae</taxon>
        <taxon>Actinorhabdospora</taxon>
    </lineage>
</organism>
<dbReference type="RefSeq" id="WP_285667365.1">
    <property type="nucleotide sequence ID" value="NZ_BSTX01000007.1"/>
</dbReference>
<dbReference type="AlphaFoldDB" id="A0A9W6STS8"/>
<comment type="caution">
    <text evidence="1">The sequence shown here is derived from an EMBL/GenBank/DDBJ whole genome shotgun (WGS) entry which is preliminary data.</text>
</comment>
<accession>A0A9W6STS8</accession>
<proteinExistence type="predicted"/>
<keyword evidence="2" id="KW-1185">Reference proteome</keyword>
<dbReference type="Proteomes" id="UP001165079">
    <property type="component" value="Unassembled WGS sequence"/>
</dbReference>
<dbReference type="EMBL" id="BSTX01000007">
    <property type="protein sequence ID" value="GLZ81810.1"/>
    <property type="molecule type" value="Genomic_DNA"/>
</dbReference>
<gene>
    <name evidence="1" type="ORF">Afil01_66170</name>
</gene>
<evidence type="ECO:0000313" key="1">
    <source>
        <dbReference type="EMBL" id="GLZ81810.1"/>
    </source>
</evidence>
<name>A0A9W6STS8_9ACTN</name>
<sequence>MSFHVDFAGMTAAEGRLKRLSDNSSDIATVAKDADPEWFIWGLFGSPLAAGYFPLAEQIHTHLKDLTEALNANATRINECAAQYKQREEDTTATMDIIQRRLDGKKPS</sequence>
<protein>
    <recommendedName>
        <fullName evidence="3">Excreted virulence factor EspC, type VII ESX diderm</fullName>
    </recommendedName>
</protein>